<keyword evidence="2" id="KW-1133">Transmembrane helix</keyword>
<proteinExistence type="predicted"/>
<feature type="compositionally biased region" description="Pro residues" evidence="1">
    <location>
        <begin position="52"/>
        <end position="90"/>
    </location>
</feature>
<evidence type="ECO:0000256" key="1">
    <source>
        <dbReference type="SAM" id="MobiDB-lite"/>
    </source>
</evidence>
<sequence>MGVTLVAADYDVAALAGRLTFALGVPLFGLILLVIGLWERSRSRRRQRRAYPYPPPTGYPGQPYPGAPPTGYPGQPYPGPPPPGYPPYGAPPRRASGASTALITIGAVVLELGIVGDFANAASRLAKRQEHTSMQVGECITQMSYRAQAFKASPGNDCADPVNTYLLAAKGGPSAPCPDGKREGSIYDRYTDSSTILCFALNLKQGHCYLVSGERDSPKLTLGDCNDHESGVMRVIQRIDGTSNSSDCPSGLNGVSYPTPPVVYCLERASPY</sequence>
<evidence type="ECO:0000313" key="4">
    <source>
        <dbReference type="Proteomes" id="UP001055171"/>
    </source>
</evidence>
<keyword evidence="4" id="KW-1185">Reference proteome</keyword>
<dbReference type="Proteomes" id="UP001055171">
    <property type="component" value="Chromosome"/>
</dbReference>
<feature type="transmembrane region" description="Helical" evidence="2">
    <location>
        <begin position="12"/>
        <end position="38"/>
    </location>
</feature>
<keyword evidence="2" id="KW-0812">Transmembrane</keyword>
<keyword evidence="2" id="KW-0472">Membrane</keyword>
<reference evidence="3" key="1">
    <citation type="submission" date="2022-08" db="EMBL/GenBank/DDBJ databases">
        <title>Complete genome sequence of 14 non-tuberculosis mycobacteria type-strains.</title>
        <authorList>
            <person name="Igarashi Y."/>
            <person name="Osugi A."/>
            <person name="Mitarai S."/>
        </authorList>
    </citation>
    <scope>NUCLEOTIDE SEQUENCE</scope>
    <source>
        <strain evidence="3">ATCC 51985</strain>
    </source>
</reference>
<name>A0ABY3UXK7_MYCLN</name>
<dbReference type="RefSeq" id="WP_239721388.1">
    <property type="nucleotide sequence ID" value="NZ_CP092423.2"/>
</dbReference>
<accession>A0ABY3UXK7</accession>
<evidence type="ECO:0000256" key="2">
    <source>
        <dbReference type="SAM" id="Phobius"/>
    </source>
</evidence>
<protein>
    <submittedName>
        <fullName evidence="3">Uncharacterized protein</fullName>
    </submittedName>
</protein>
<organism evidence="3 4">
    <name type="scientific">Mycobacterium lentiflavum</name>
    <dbReference type="NCBI Taxonomy" id="141349"/>
    <lineage>
        <taxon>Bacteria</taxon>
        <taxon>Bacillati</taxon>
        <taxon>Actinomycetota</taxon>
        <taxon>Actinomycetes</taxon>
        <taxon>Mycobacteriales</taxon>
        <taxon>Mycobacteriaceae</taxon>
        <taxon>Mycobacterium</taxon>
        <taxon>Mycobacterium simiae complex</taxon>
    </lineage>
</organism>
<evidence type="ECO:0000313" key="3">
    <source>
        <dbReference type="EMBL" id="ULP42133.1"/>
    </source>
</evidence>
<gene>
    <name evidence="3" type="ORF">MJO58_25570</name>
</gene>
<dbReference type="EMBL" id="CP092423">
    <property type="protein sequence ID" value="ULP42133.1"/>
    <property type="molecule type" value="Genomic_DNA"/>
</dbReference>
<feature type="region of interest" description="Disordered" evidence="1">
    <location>
        <begin position="46"/>
        <end position="92"/>
    </location>
</feature>